<evidence type="ECO:0000256" key="6">
    <source>
        <dbReference type="SAM" id="MobiDB-lite"/>
    </source>
</evidence>
<keyword evidence="2" id="KW-0479">Metal-binding</keyword>
<comment type="subcellular location">
    <subcellularLocation>
        <location evidence="1">Nucleus</location>
    </subcellularLocation>
</comment>
<accession>A0A6P3XJQ5</accession>
<keyword evidence="4" id="KW-0862">Zinc</keyword>
<evidence type="ECO:0000256" key="5">
    <source>
        <dbReference type="ARBA" id="ARBA00023242"/>
    </source>
</evidence>
<evidence type="ECO:0000256" key="2">
    <source>
        <dbReference type="ARBA" id="ARBA00022723"/>
    </source>
</evidence>
<dbReference type="Pfam" id="PF04046">
    <property type="entry name" value="PSP"/>
    <property type="match status" value="1"/>
</dbReference>
<dbReference type="GO" id="GO:0003723">
    <property type="term" value="F:RNA binding"/>
    <property type="evidence" value="ECO:0007669"/>
    <property type="project" value="TreeGrafter"/>
</dbReference>
<proteinExistence type="predicted"/>
<evidence type="ECO:0000313" key="8">
    <source>
        <dbReference type="Proteomes" id="UP000515204"/>
    </source>
</evidence>
<dbReference type="GO" id="GO:0008270">
    <property type="term" value="F:zinc ion binding"/>
    <property type="evidence" value="ECO:0007669"/>
    <property type="project" value="UniProtKB-KW"/>
</dbReference>
<dbReference type="PANTHER" id="PTHR13316:SF0">
    <property type="entry name" value="ZINC FINGER CCHC DOMAIN-CONTAINING PROTEIN 8"/>
    <property type="match status" value="1"/>
</dbReference>
<evidence type="ECO:0000256" key="1">
    <source>
        <dbReference type="ARBA" id="ARBA00004123"/>
    </source>
</evidence>
<feature type="compositionally biased region" description="Pro residues" evidence="6">
    <location>
        <begin position="431"/>
        <end position="462"/>
    </location>
</feature>
<dbReference type="AlphaFoldDB" id="A0A6P3XJQ5"/>
<dbReference type="RefSeq" id="XP_014478666.1">
    <property type="nucleotide sequence ID" value="XM_014623180.1"/>
</dbReference>
<dbReference type="InterPro" id="IPR006568">
    <property type="entry name" value="PSP_pro-rich"/>
</dbReference>
<protein>
    <submittedName>
        <fullName evidence="9">Zinc finger CCHC domain-containing protein 8 homolog isoform X1</fullName>
    </submittedName>
</protein>
<dbReference type="GeneID" id="106746517"/>
<organism evidence="8 9">
    <name type="scientific">Dinoponera quadriceps</name>
    <name type="common">South American ant</name>
    <dbReference type="NCBI Taxonomy" id="609295"/>
    <lineage>
        <taxon>Eukaryota</taxon>
        <taxon>Metazoa</taxon>
        <taxon>Ecdysozoa</taxon>
        <taxon>Arthropoda</taxon>
        <taxon>Hexapoda</taxon>
        <taxon>Insecta</taxon>
        <taxon>Pterygota</taxon>
        <taxon>Neoptera</taxon>
        <taxon>Endopterygota</taxon>
        <taxon>Hymenoptera</taxon>
        <taxon>Apocrita</taxon>
        <taxon>Aculeata</taxon>
        <taxon>Formicoidea</taxon>
        <taxon>Formicidae</taxon>
        <taxon>Ponerinae</taxon>
        <taxon>Ponerini</taxon>
        <taxon>Dinoponera</taxon>
    </lineage>
</organism>
<dbReference type="PANTHER" id="PTHR13316">
    <property type="entry name" value="ZINC FINGER, CCHC DOMAIN CONTAINING 8"/>
    <property type="match status" value="1"/>
</dbReference>
<reference evidence="9" key="1">
    <citation type="submission" date="2025-08" db="UniProtKB">
        <authorList>
            <consortium name="RefSeq"/>
        </authorList>
    </citation>
    <scope>IDENTIFICATION</scope>
</reference>
<keyword evidence="8" id="KW-1185">Reference proteome</keyword>
<keyword evidence="5" id="KW-0539">Nucleus</keyword>
<evidence type="ECO:0000313" key="9">
    <source>
        <dbReference type="RefSeq" id="XP_014478666.1"/>
    </source>
</evidence>
<evidence type="ECO:0000256" key="4">
    <source>
        <dbReference type="ARBA" id="ARBA00022833"/>
    </source>
</evidence>
<dbReference type="GO" id="GO:0071013">
    <property type="term" value="C:catalytic step 2 spliceosome"/>
    <property type="evidence" value="ECO:0007669"/>
    <property type="project" value="TreeGrafter"/>
</dbReference>
<evidence type="ECO:0000256" key="3">
    <source>
        <dbReference type="ARBA" id="ARBA00022771"/>
    </source>
</evidence>
<feature type="region of interest" description="Disordered" evidence="6">
    <location>
        <begin position="431"/>
        <end position="464"/>
    </location>
</feature>
<dbReference type="OrthoDB" id="8026949at2759"/>
<evidence type="ECO:0000259" key="7">
    <source>
        <dbReference type="SMART" id="SM00581"/>
    </source>
</evidence>
<keyword evidence="3" id="KW-0863">Zinc-finger</keyword>
<feature type="domain" description="PSP proline-rich" evidence="7">
    <location>
        <begin position="255"/>
        <end position="307"/>
    </location>
</feature>
<dbReference type="Proteomes" id="UP000515204">
    <property type="component" value="Unplaced"/>
</dbReference>
<dbReference type="InterPro" id="IPR052115">
    <property type="entry name" value="NEXT_complex_subunit_ZCCHC8"/>
</dbReference>
<sequence length="623" mass="70563">MNSTITVEDFEETVDLSSSLDDSEITCLDDSPLVYKSGNIDRRFSSDHIDANNEVVDMTKTAIDAEDPSSLQPDLTSQPIFKVMFRDESVSRQYRQKIRNFLYTLVQSKFSCEENVETSNLILEIWDNKNPQNKLSINTENDIMPLCVSPNDHNTKSSGVTSDLLFIIDTQPKSTSDFDVPTYGKKYENTFEESDSETSKDQAPKMSCFNCEGNHNLRDCQLPRNQANINKNRKDFNVRYTKSGVRYHLNEEQKFSHMIPGQLSQKLRAALGLKDNELPKHIYRMRLLGYPPGWLEEVCLQPSGLSLFNSDGEAETDTKNGSREITMNIDRDQYDVKKIYDFPGFNVPPPSGTIDDSHKFYAPQMHYTHSKETMLLHLQGKETDDGYKRKKLKLSTPENVSERIPCEMDIEDIEEATIENVSFNEEDFIPPLPKQLLLPPPPPPPSSPPLPLPPPPPPPPLPSQIDVVTEDSDLRSQELFSYDSADDTTLSRANSPSLSELESMKKQLLVELEETSSQSNPDASFKNNLNTTITSEDNIQLNRSPILRKSLNLNQSSTKSVDLGTPILQSTSPYNKLPSSEKFSKNICDVLNFENLPDSTGKYEQMTEVLHKVRGTMTKIHRI</sequence>
<dbReference type="SMART" id="SM00581">
    <property type="entry name" value="PSP"/>
    <property type="match status" value="1"/>
</dbReference>
<name>A0A6P3XJQ5_DINQU</name>
<dbReference type="KEGG" id="dqu:106746517"/>
<gene>
    <name evidence="9" type="primary">LOC106746517</name>
</gene>